<keyword evidence="7" id="KW-1185">Reference proteome</keyword>
<keyword evidence="3" id="KW-0862">Zinc</keyword>
<proteinExistence type="predicted"/>
<dbReference type="PROSITE" id="PS50808">
    <property type="entry name" value="ZF_BED"/>
    <property type="match status" value="1"/>
</dbReference>
<dbReference type="Proteomes" id="UP001281410">
    <property type="component" value="Unassembled WGS sequence"/>
</dbReference>
<dbReference type="GO" id="GO:0008270">
    <property type="term" value="F:zinc ion binding"/>
    <property type="evidence" value="ECO:0007669"/>
    <property type="project" value="UniProtKB-KW"/>
</dbReference>
<reference evidence="6" key="1">
    <citation type="journal article" date="2023" name="Plant J.">
        <title>Genome sequences and population genomics provide insights into the demographic history, inbreeding, and mutation load of two 'living fossil' tree species of Dipteronia.</title>
        <authorList>
            <person name="Feng Y."/>
            <person name="Comes H.P."/>
            <person name="Chen J."/>
            <person name="Zhu S."/>
            <person name="Lu R."/>
            <person name="Zhang X."/>
            <person name="Li P."/>
            <person name="Qiu J."/>
            <person name="Olsen K.M."/>
            <person name="Qiu Y."/>
        </authorList>
    </citation>
    <scope>NUCLEOTIDE SEQUENCE</scope>
    <source>
        <strain evidence="6">NBL</strain>
    </source>
</reference>
<keyword evidence="1" id="KW-0479">Metal-binding</keyword>
<dbReference type="GO" id="GO:0005634">
    <property type="term" value="C:nucleus"/>
    <property type="evidence" value="ECO:0007669"/>
    <property type="project" value="TreeGrafter"/>
</dbReference>
<evidence type="ECO:0000313" key="7">
    <source>
        <dbReference type="Proteomes" id="UP001281410"/>
    </source>
</evidence>
<protein>
    <recommendedName>
        <fullName evidence="5">BED-type domain-containing protein</fullName>
    </recommendedName>
</protein>
<dbReference type="Pfam" id="PF02892">
    <property type="entry name" value="zf-BED"/>
    <property type="match status" value="1"/>
</dbReference>
<evidence type="ECO:0000256" key="2">
    <source>
        <dbReference type="ARBA" id="ARBA00022771"/>
    </source>
</evidence>
<evidence type="ECO:0000313" key="6">
    <source>
        <dbReference type="EMBL" id="KAK3193758.1"/>
    </source>
</evidence>
<gene>
    <name evidence="6" type="ORF">Dsin_025068</name>
</gene>
<dbReference type="PANTHER" id="PTHR34396:SF30">
    <property type="entry name" value="OS10G0378900 PROTEIN"/>
    <property type="match status" value="1"/>
</dbReference>
<dbReference type="PANTHER" id="PTHR34396">
    <property type="entry name" value="OS03G0264950 PROTEIN-RELATED"/>
    <property type="match status" value="1"/>
</dbReference>
<organism evidence="6 7">
    <name type="scientific">Dipteronia sinensis</name>
    <dbReference type="NCBI Taxonomy" id="43782"/>
    <lineage>
        <taxon>Eukaryota</taxon>
        <taxon>Viridiplantae</taxon>
        <taxon>Streptophyta</taxon>
        <taxon>Embryophyta</taxon>
        <taxon>Tracheophyta</taxon>
        <taxon>Spermatophyta</taxon>
        <taxon>Magnoliopsida</taxon>
        <taxon>eudicotyledons</taxon>
        <taxon>Gunneridae</taxon>
        <taxon>Pentapetalae</taxon>
        <taxon>rosids</taxon>
        <taxon>malvids</taxon>
        <taxon>Sapindales</taxon>
        <taxon>Sapindaceae</taxon>
        <taxon>Hippocastanoideae</taxon>
        <taxon>Acereae</taxon>
        <taxon>Dipteronia</taxon>
    </lineage>
</organism>
<evidence type="ECO:0000256" key="1">
    <source>
        <dbReference type="ARBA" id="ARBA00022723"/>
    </source>
</evidence>
<dbReference type="GO" id="GO:1990837">
    <property type="term" value="F:sequence-specific double-stranded DNA binding"/>
    <property type="evidence" value="ECO:0007669"/>
    <property type="project" value="TreeGrafter"/>
</dbReference>
<feature type="domain" description="BED-type" evidence="5">
    <location>
        <begin position="1"/>
        <end position="49"/>
    </location>
</feature>
<dbReference type="GO" id="GO:0006357">
    <property type="term" value="P:regulation of transcription by RNA polymerase II"/>
    <property type="evidence" value="ECO:0007669"/>
    <property type="project" value="TreeGrafter"/>
</dbReference>
<sequence length="117" mass="13507">MTLSNGTTGPRAKCRFCHKDYTTSRQGTGNLRRHMEKCMSAHGQVDTTTQTQLQRHLDRSVTTWIYDPDRARNSLARYIAQTNQPINFGDNVFFFSGIYKRCIEPPISKCFKPNEMN</sequence>
<dbReference type="EMBL" id="JANJYJ010000008">
    <property type="protein sequence ID" value="KAK3193758.1"/>
    <property type="molecule type" value="Genomic_DNA"/>
</dbReference>
<evidence type="ECO:0000256" key="3">
    <source>
        <dbReference type="ARBA" id="ARBA00022833"/>
    </source>
</evidence>
<evidence type="ECO:0000256" key="4">
    <source>
        <dbReference type="PROSITE-ProRule" id="PRU00027"/>
    </source>
</evidence>
<dbReference type="InterPro" id="IPR053031">
    <property type="entry name" value="Cuticle_assoc_protein"/>
</dbReference>
<keyword evidence="2 4" id="KW-0863">Zinc-finger</keyword>
<evidence type="ECO:0000259" key="5">
    <source>
        <dbReference type="PROSITE" id="PS50808"/>
    </source>
</evidence>
<dbReference type="AlphaFoldDB" id="A0AAE0DWS0"/>
<name>A0AAE0DWS0_9ROSI</name>
<accession>A0AAE0DWS0</accession>
<dbReference type="InterPro" id="IPR003656">
    <property type="entry name" value="Znf_BED"/>
</dbReference>
<comment type="caution">
    <text evidence="6">The sequence shown here is derived from an EMBL/GenBank/DDBJ whole genome shotgun (WGS) entry which is preliminary data.</text>
</comment>